<protein>
    <recommendedName>
        <fullName evidence="3">F-box domain-containing protein</fullName>
    </recommendedName>
</protein>
<dbReference type="AlphaFoldDB" id="A0A067BKU0"/>
<reference evidence="1 2" key="1">
    <citation type="journal article" date="2013" name="PLoS Genet.">
        <title>Distinctive expansion of potential virulence genes in the genome of the oomycete fish pathogen Saprolegnia parasitica.</title>
        <authorList>
            <person name="Jiang R.H."/>
            <person name="de Bruijn I."/>
            <person name="Haas B.J."/>
            <person name="Belmonte R."/>
            <person name="Lobach L."/>
            <person name="Christie J."/>
            <person name="van den Ackerveken G."/>
            <person name="Bottin A."/>
            <person name="Bulone V."/>
            <person name="Diaz-Moreno S.M."/>
            <person name="Dumas B."/>
            <person name="Fan L."/>
            <person name="Gaulin E."/>
            <person name="Govers F."/>
            <person name="Grenville-Briggs L.J."/>
            <person name="Horner N.R."/>
            <person name="Levin J.Z."/>
            <person name="Mammella M."/>
            <person name="Meijer H.J."/>
            <person name="Morris P."/>
            <person name="Nusbaum C."/>
            <person name="Oome S."/>
            <person name="Phillips A.J."/>
            <person name="van Rooyen D."/>
            <person name="Rzeszutek E."/>
            <person name="Saraiva M."/>
            <person name="Secombes C.J."/>
            <person name="Seidl M.F."/>
            <person name="Snel B."/>
            <person name="Stassen J.H."/>
            <person name="Sykes S."/>
            <person name="Tripathy S."/>
            <person name="van den Berg H."/>
            <person name="Vega-Arreguin J.C."/>
            <person name="Wawra S."/>
            <person name="Young S.K."/>
            <person name="Zeng Q."/>
            <person name="Dieguez-Uribeondo J."/>
            <person name="Russ C."/>
            <person name="Tyler B.M."/>
            <person name="van West P."/>
        </authorList>
    </citation>
    <scope>NUCLEOTIDE SEQUENCE [LARGE SCALE GENOMIC DNA]</scope>
    <source>
        <strain evidence="1 2">CBS 223.65</strain>
    </source>
</reference>
<dbReference type="GeneID" id="24136509"/>
<evidence type="ECO:0000313" key="1">
    <source>
        <dbReference type="EMBL" id="KDO19084.1"/>
    </source>
</evidence>
<dbReference type="InterPro" id="IPR032675">
    <property type="entry name" value="LRR_dom_sf"/>
</dbReference>
<keyword evidence="2" id="KW-1185">Reference proteome</keyword>
<dbReference type="Proteomes" id="UP000030745">
    <property type="component" value="Unassembled WGS sequence"/>
</dbReference>
<evidence type="ECO:0000313" key="2">
    <source>
        <dbReference type="Proteomes" id="UP000030745"/>
    </source>
</evidence>
<dbReference type="KEGG" id="spar:SPRG_14720"/>
<gene>
    <name evidence="1" type="ORF">SPRG_14720</name>
</gene>
<evidence type="ECO:0008006" key="3">
    <source>
        <dbReference type="Google" id="ProtNLM"/>
    </source>
</evidence>
<organism evidence="1 2">
    <name type="scientific">Saprolegnia parasitica (strain CBS 223.65)</name>
    <dbReference type="NCBI Taxonomy" id="695850"/>
    <lineage>
        <taxon>Eukaryota</taxon>
        <taxon>Sar</taxon>
        <taxon>Stramenopiles</taxon>
        <taxon>Oomycota</taxon>
        <taxon>Saprolegniomycetes</taxon>
        <taxon>Saprolegniales</taxon>
        <taxon>Saprolegniaceae</taxon>
        <taxon>Saprolegnia</taxon>
    </lineage>
</organism>
<proteinExistence type="predicted"/>
<dbReference type="Gene3D" id="3.80.10.10">
    <property type="entry name" value="Ribonuclease Inhibitor"/>
    <property type="match status" value="1"/>
</dbReference>
<sequence length="196" mass="21829">MDDLSFVVEWLPTLPALETLCLGHGMLDHLPAPIPHDCLRHVSFDTFLMSAEEVTLLLDWTCGLVRLEHISFRNIYLGEGPRASMQRALRHWFSRANITYVRLACCDLDEDAVADVASALGSSTWPLALDLVQNDQLDLQGACRLLDALAPLATCTLRVTLVAKDRNEILSYAHQLPMIIDDSGDDEYTFFSGGRV</sequence>
<dbReference type="VEuPathDB" id="FungiDB:SPRG_14720"/>
<name>A0A067BKU0_SAPPC</name>
<dbReference type="RefSeq" id="XP_012210211.1">
    <property type="nucleotide sequence ID" value="XM_012354821.1"/>
</dbReference>
<dbReference type="SUPFAM" id="SSF52047">
    <property type="entry name" value="RNI-like"/>
    <property type="match status" value="1"/>
</dbReference>
<accession>A0A067BKU0</accession>
<dbReference type="EMBL" id="KK583372">
    <property type="protein sequence ID" value="KDO19084.1"/>
    <property type="molecule type" value="Genomic_DNA"/>
</dbReference>